<dbReference type="Proteomes" id="UP001239111">
    <property type="component" value="Chromosome 1"/>
</dbReference>
<evidence type="ECO:0000313" key="2">
    <source>
        <dbReference type="Proteomes" id="UP001239111"/>
    </source>
</evidence>
<comment type="caution">
    <text evidence="1">The sequence shown here is derived from an EMBL/GenBank/DDBJ whole genome shotgun (WGS) entry which is preliminary data.</text>
</comment>
<evidence type="ECO:0000313" key="1">
    <source>
        <dbReference type="EMBL" id="KAJ8683987.1"/>
    </source>
</evidence>
<sequence>MSRAFIAHDCAKDYSTTKAYSLNYVDRCIDIEQNPKNATTRVQVVKYDPKEFIYIYMCNIKSTRLITVCGNIASYSSIPAGAISTYVMSMTKDVCLGMHEDHAYIHDNGYSVDNLKSNSTTQATITMVGTTSLGGRCSRSNYSESGVIWKNVVVTVSLEITLADDTSVANTELNRIRLSDSLSCKFSDGQCIDHNNGMVFWNYHNIEKCNQKLYTVIYGGMGTKFYDDHSHLNEIDGMQRSFLINTDEKLIWMTATKPIRVCGYLAYQIKHPNIIIIEYQGYAFAFSRKSHNPLNIDMSLYLSSRFVTYDKHVEYQLDELFKIIQQHKCQLEAQLVESTIHWPM</sequence>
<dbReference type="EMBL" id="CM056741">
    <property type="protein sequence ID" value="KAJ8683987.1"/>
    <property type="molecule type" value="Genomic_DNA"/>
</dbReference>
<keyword evidence="2" id="KW-1185">Reference proteome</keyword>
<gene>
    <name evidence="1" type="ORF">QAD02_019779</name>
</gene>
<organism evidence="1 2">
    <name type="scientific">Eretmocerus hayati</name>
    <dbReference type="NCBI Taxonomy" id="131215"/>
    <lineage>
        <taxon>Eukaryota</taxon>
        <taxon>Metazoa</taxon>
        <taxon>Ecdysozoa</taxon>
        <taxon>Arthropoda</taxon>
        <taxon>Hexapoda</taxon>
        <taxon>Insecta</taxon>
        <taxon>Pterygota</taxon>
        <taxon>Neoptera</taxon>
        <taxon>Endopterygota</taxon>
        <taxon>Hymenoptera</taxon>
        <taxon>Apocrita</taxon>
        <taxon>Proctotrupomorpha</taxon>
        <taxon>Chalcidoidea</taxon>
        <taxon>Aphelinidae</taxon>
        <taxon>Aphelininae</taxon>
        <taxon>Eretmocerus</taxon>
    </lineage>
</organism>
<name>A0ACC2PKK0_9HYME</name>
<proteinExistence type="predicted"/>
<protein>
    <submittedName>
        <fullName evidence="1">Uncharacterized protein</fullName>
    </submittedName>
</protein>
<reference evidence="1" key="1">
    <citation type="submission" date="2023-04" db="EMBL/GenBank/DDBJ databases">
        <title>A chromosome-level genome assembly of the parasitoid wasp Eretmocerus hayati.</title>
        <authorList>
            <person name="Zhong Y."/>
            <person name="Liu S."/>
            <person name="Liu Y."/>
        </authorList>
    </citation>
    <scope>NUCLEOTIDE SEQUENCE</scope>
    <source>
        <strain evidence="1">ZJU_SS_LIU_2023</strain>
    </source>
</reference>
<accession>A0ACC2PKK0</accession>